<reference evidence="2" key="1">
    <citation type="submission" date="2022-01" db="EMBL/GenBank/DDBJ databases">
        <title>Genome-Based Taxonomic Classification of the Phylum Actinobacteria.</title>
        <authorList>
            <person name="Gao Y."/>
        </authorList>
    </citation>
    <scope>NUCLEOTIDE SEQUENCE</scope>
    <source>
        <strain evidence="2">KLBMP 8922</strain>
    </source>
</reference>
<dbReference type="EMBL" id="JAKFHA010000046">
    <property type="protein sequence ID" value="MCF2533248.1"/>
    <property type="molecule type" value="Genomic_DNA"/>
</dbReference>
<organism evidence="2 3">
    <name type="scientific">Yinghuangia soli</name>
    <dbReference type="NCBI Taxonomy" id="2908204"/>
    <lineage>
        <taxon>Bacteria</taxon>
        <taxon>Bacillati</taxon>
        <taxon>Actinomycetota</taxon>
        <taxon>Actinomycetes</taxon>
        <taxon>Kitasatosporales</taxon>
        <taxon>Streptomycetaceae</taxon>
        <taxon>Yinghuangia</taxon>
    </lineage>
</organism>
<gene>
    <name evidence="2" type="ORF">LZ495_39360</name>
</gene>
<dbReference type="InterPro" id="IPR054344">
    <property type="entry name" value="TY-Chap_N"/>
</dbReference>
<name>A0AA41U3Z4_9ACTN</name>
<dbReference type="AlphaFoldDB" id="A0AA41U3Z4"/>
<feature type="domain" description="TY-Chap N-terminal" evidence="1">
    <location>
        <begin position="33"/>
        <end position="130"/>
    </location>
</feature>
<feature type="domain" description="TY-Chap N-terminal" evidence="1">
    <location>
        <begin position="166"/>
        <end position="286"/>
    </location>
</feature>
<protein>
    <recommendedName>
        <fullName evidence="1">TY-Chap N-terminal domain-containing protein</fullName>
    </recommendedName>
</protein>
<proteinExistence type="predicted"/>
<evidence type="ECO:0000259" key="1">
    <source>
        <dbReference type="Pfam" id="PF22552"/>
    </source>
</evidence>
<evidence type="ECO:0000313" key="2">
    <source>
        <dbReference type="EMBL" id="MCF2533248.1"/>
    </source>
</evidence>
<dbReference type="Pfam" id="PF22552">
    <property type="entry name" value="TY-Chap3"/>
    <property type="match status" value="2"/>
</dbReference>
<keyword evidence="3" id="KW-1185">Reference proteome</keyword>
<comment type="caution">
    <text evidence="2">The sequence shown here is derived from an EMBL/GenBank/DDBJ whole genome shotgun (WGS) entry which is preliminary data.</text>
</comment>
<evidence type="ECO:0000313" key="3">
    <source>
        <dbReference type="Proteomes" id="UP001165378"/>
    </source>
</evidence>
<dbReference type="RefSeq" id="WP_235058022.1">
    <property type="nucleotide sequence ID" value="NZ_JAKFHA010000046.1"/>
</dbReference>
<sequence>MATKEPSVWDALLRSGSDGVPAVADLLWGEEVAAQDRVRIGPPDDAASVTLTRYSDRHVIAEVFLPEGEELTRDQEQQLTALGWEQTESGTSPIRPTWCLEWRWYADAETRAPRGRAIVAALRDVLALPADRLTVRGWGNDGPFRAYGFEEFDDRPSLRAATGPCTDWHDLRTRLDWVLSTLPADAAVVIAGPGNSVVQFMTTFGSTVHTSAMDSTLDAADLPTRESPGDERHRTFFDDGWEPSIFTAGMAEWTLGEPVIHAGAGPLARKAVTALRLLGAGTPKDLRIRAFRNGRRPDPDYVFTELGLERL</sequence>
<dbReference type="Proteomes" id="UP001165378">
    <property type="component" value="Unassembled WGS sequence"/>
</dbReference>
<accession>A0AA41U3Z4</accession>